<protein>
    <submittedName>
        <fullName evidence="5">Phytanoyl-CoA dioxygenase</fullName>
    </submittedName>
</protein>
<name>A0A8A1M3N9_AJECA</name>
<organism evidence="5 6">
    <name type="scientific">Ajellomyces capsulatus</name>
    <name type="common">Darling's disease fungus</name>
    <name type="synonym">Histoplasma capsulatum</name>
    <dbReference type="NCBI Taxonomy" id="5037"/>
    <lineage>
        <taxon>Eukaryota</taxon>
        <taxon>Fungi</taxon>
        <taxon>Dikarya</taxon>
        <taxon>Ascomycota</taxon>
        <taxon>Pezizomycotina</taxon>
        <taxon>Eurotiomycetes</taxon>
        <taxon>Eurotiomycetidae</taxon>
        <taxon>Onygenales</taxon>
        <taxon>Ajellomycetaceae</taxon>
        <taxon>Histoplasma</taxon>
    </lineage>
</organism>
<comment type="cofactor">
    <cofactor evidence="1">
        <name>Fe cation</name>
        <dbReference type="ChEBI" id="CHEBI:24875"/>
    </cofactor>
</comment>
<evidence type="ECO:0000256" key="3">
    <source>
        <dbReference type="ARBA" id="ARBA00022723"/>
    </source>
</evidence>
<sequence>MAAPGLEMQLQALGIIKGNLPTDPVDRANVEHCLRHGYVVLENYVTKEEVTVAKAEIDRLSGADPMKGRNTLEGLNTNSHIFTFEQDEGIRQVCNSSSCVGLERLLSGHWLQYYCVPHHPDQPRRRRSGHASRYAHEPHEGVMMPSATSHVPHAVGECDNSGLKAFDEFTADNGATRVVTGSHLWGADRRPECEESTPMVCPQGSVVYFLATTWHCGGPNNSPNPRKSLTVQYCQPYIRQIENQILAVDPRRLTEIPQRIVEMMGYRIHAPFIAYGVFLYTTPYV</sequence>
<evidence type="ECO:0000313" key="6">
    <source>
        <dbReference type="Proteomes" id="UP000663671"/>
    </source>
</evidence>
<dbReference type="EMBL" id="CP069110">
    <property type="protein sequence ID" value="QSS61068.1"/>
    <property type="molecule type" value="Genomic_DNA"/>
</dbReference>
<evidence type="ECO:0000256" key="1">
    <source>
        <dbReference type="ARBA" id="ARBA00001962"/>
    </source>
</evidence>
<gene>
    <name evidence="5" type="ORF">I7I51_05876</name>
</gene>
<reference evidence="5" key="1">
    <citation type="submission" date="2021-01" db="EMBL/GenBank/DDBJ databases">
        <title>Chromosome-level genome assembly of a human fungal pathogen reveals clustering of transcriptionally co-regulated genes.</title>
        <authorList>
            <person name="Voorhies M."/>
            <person name="Cohen S."/>
            <person name="Shea T.P."/>
            <person name="Petrus S."/>
            <person name="Munoz J.F."/>
            <person name="Poplawski S."/>
            <person name="Goldman W.E."/>
            <person name="Michael T."/>
            <person name="Cuomo C.A."/>
            <person name="Sil A."/>
            <person name="Beyhan S."/>
        </authorList>
    </citation>
    <scope>NUCLEOTIDE SEQUENCE</scope>
    <source>
        <strain evidence="5">WU24</strain>
    </source>
</reference>
<keyword evidence="5" id="KW-0560">Oxidoreductase</keyword>
<evidence type="ECO:0000313" key="5">
    <source>
        <dbReference type="EMBL" id="QSS61068.1"/>
    </source>
</evidence>
<keyword evidence="4" id="KW-0408">Iron</keyword>
<dbReference type="Pfam" id="PF05721">
    <property type="entry name" value="PhyH"/>
    <property type="match status" value="1"/>
</dbReference>
<dbReference type="InterPro" id="IPR008775">
    <property type="entry name" value="Phytyl_CoA_dOase-like"/>
</dbReference>
<dbReference type="GO" id="GO:0051213">
    <property type="term" value="F:dioxygenase activity"/>
    <property type="evidence" value="ECO:0007669"/>
    <property type="project" value="UniProtKB-KW"/>
</dbReference>
<evidence type="ECO:0000256" key="2">
    <source>
        <dbReference type="ARBA" id="ARBA00005830"/>
    </source>
</evidence>
<comment type="similarity">
    <text evidence="2">Belongs to the PhyH family.</text>
</comment>
<keyword evidence="3" id="KW-0479">Metal-binding</keyword>
<dbReference type="Gene3D" id="2.60.120.620">
    <property type="entry name" value="q2cbj1_9rhob like domain"/>
    <property type="match status" value="1"/>
</dbReference>
<keyword evidence="5" id="KW-0223">Dioxygenase</keyword>
<dbReference type="PANTHER" id="PTHR20883:SF15">
    <property type="entry name" value="PHYTANOYL-COA DIOXYGENASE DOMAIN-CONTAINING PROTEIN 1"/>
    <property type="match status" value="1"/>
</dbReference>
<accession>A0A8A1M3N9</accession>
<dbReference type="SUPFAM" id="SSF51197">
    <property type="entry name" value="Clavaminate synthase-like"/>
    <property type="match status" value="1"/>
</dbReference>
<dbReference type="Proteomes" id="UP000663671">
    <property type="component" value="Chromosome 4"/>
</dbReference>
<dbReference type="PANTHER" id="PTHR20883">
    <property type="entry name" value="PHYTANOYL-COA DIOXYGENASE DOMAIN CONTAINING 1"/>
    <property type="match status" value="1"/>
</dbReference>
<evidence type="ECO:0000256" key="4">
    <source>
        <dbReference type="ARBA" id="ARBA00023004"/>
    </source>
</evidence>
<dbReference type="AlphaFoldDB" id="A0A8A1M3N9"/>
<dbReference type="VEuPathDB" id="FungiDB:I7I51_05876"/>
<proteinExistence type="inferred from homology"/>
<dbReference type="GO" id="GO:0046872">
    <property type="term" value="F:metal ion binding"/>
    <property type="evidence" value="ECO:0007669"/>
    <property type="project" value="UniProtKB-KW"/>
</dbReference>
<dbReference type="OrthoDB" id="445007at2759"/>